<comment type="caution">
    <text evidence="2">The sequence shown here is derived from an EMBL/GenBank/DDBJ whole genome shotgun (WGS) entry which is preliminary data.</text>
</comment>
<reference evidence="2 3" key="1">
    <citation type="journal article" date="2022" name="bioRxiv">
        <title>Genomics of Preaxostyla Flagellates Illuminates Evolutionary Transitions and the Path Towards Mitochondrial Loss.</title>
        <authorList>
            <person name="Novak L.V.F."/>
            <person name="Treitli S.C."/>
            <person name="Pyrih J."/>
            <person name="Halakuc P."/>
            <person name="Pipaliya S.V."/>
            <person name="Vacek V."/>
            <person name="Brzon O."/>
            <person name="Soukal P."/>
            <person name="Eme L."/>
            <person name="Dacks J.B."/>
            <person name="Karnkowska A."/>
            <person name="Elias M."/>
            <person name="Hampl V."/>
        </authorList>
    </citation>
    <scope>NUCLEOTIDE SEQUENCE [LARGE SCALE GENOMIC DNA]</scope>
    <source>
        <strain evidence="2">NAU3</strain>
        <tissue evidence="2">Gut</tissue>
    </source>
</reference>
<sequence>MKYSDTKDGIEHAPTENLEATIEKTAASSAEDPERECLEDTETGLLLSSLMIVLSLFQVSDLPANPLTLQSNPPPDPCDKLMDGDEFEQAIGSPRREFTFAQECALFPCSVSCPECGKFFSTLQNNRLDTESRNFSCANGLPRIRISVTDKTILQNSKLQIQTILKCVSTSTDGASSMRGEGKGFLGAIRREGFSGIHIHCQIHKVQLSLLHVLQKRNHRPFRSGVKAVGRMATFIQASSKRRDKLKQFQKTKNNSVQSIPDEDLENLF</sequence>
<proteinExistence type="predicted"/>
<protein>
    <submittedName>
        <fullName evidence="2">Uncharacterized protein</fullName>
    </submittedName>
</protein>
<gene>
    <name evidence="2" type="ORF">BLNAU_9339</name>
</gene>
<evidence type="ECO:0000313" key="2">
    <source>
        <dbReference type="EMBL" id="KAK2955649.1"/>
    </source>
</evidence>
<evidence type="ECO:0000313" key="3">
    <source>
        <dbReference type="Proteomes" id="UP001281761"/>
    </source>
</evidence>
<dbReference type="Proteomes" id="UP001281761">
    <property type="component" value="Unassembled WGS sequence"/>
</dbReference>
<evidence type="ECO:0000256" key="1">
    <source>
        <dbReference type="SAM" id="MobiDB-lite"/>
    </source>
</evidence>
<accession>A0ABQ9XVY8</accession>
<name>A0ABQ9XVY8_9EUKA</name>
<keyword evidence="3" id="KW-1185">Reference proteome</keyword>
<feature type="region of interest" description="Disordered" evidence="1">
    <location>
        <begin position="246"/>
        <end position="269"/>
    </location>
</feature>
<dbReference type="EMBL" id="JARBJD010000064">
    <property type="protein sequence ID" value="KAK2955649.1"/>
    <property type="molecule type" value="Genomic_DNA"/>
</dbReference>
<organism evidence="2 3">
    <name type="scientific">Blattamonas nauphoetae</name>
    <dbReference type="NCBI Taxonomy" id="2049346"/>
    <lineage>
        <taxon>Eukaryota</taxon>
        <taxon>Metamonada</taxon>
        <taxon>Preaxostyla</taxon>
        <taxon>Oxymonadida</taxon>
        <taxon>Blattamonas</taxon>
    </lineage>
</organism>